<dbReference type="Pfam" id="PF00535">
    <property type="entry name" value="Glycos_transf_2"/>
    <property type="match status" value="1"/>
</dbReference>
<keyword evidence="3" id="KW-1185">Reference proteome</keyword>
<feature type="domain" description="Glycosyltransferase 2-like" evidence="1">
    <location>
        <begin position="4"/>
        <end position="112"/>
    </location>
</feature>
<protein>
    <submittedName>
        <fullName evidence="2">Glycosyltransferase family 2 protein</fullName>
    </submittedName>
</protein>
<dbReference type="SUPFAM" id="SSF53448">
    <property type="entry name" value="Nucleotide-diphospho-sugar transferases"/>
    <property type="match status" value="1"/>
</dbReference>
<reference evidence="2 3" key="1">
    <citation type="submission" date="2023-04" db="EMBL/GenBank/DDBJ databases">
        <title>Fusibacter bizertensis strain WBS, isolated from littoral bottom sediments of the Arctic seas - biochemical and genomic analysis.</title>
        <authorList>
            <person name="Brioukhanov A.L."/>
        </authorList>
    </citation>
    <scope>NUCLEOTIDE SEQUENCE [LARGE SCALE GENOMIC DNA]</scope>
    <source>
        <strain evidence="2 3">WBS</strain>
    </source>
</reference>
<evidence type="ECO:0000259" key="1">
    <source>
        <dbReference type="Pfam" id="PF00535"/>
    </source>
</evidence>
<dbReference type="RefSeq" id="WP_281094159.1">
    <property type="nucleotide sequence ID" value="NZ_JARYZI010000005.1"/>
</dbReference>
<dbReference type="InterPro" id="IPR029044">
    <property type="entry name" value="Nucleotide-diphossugar_trans"/>
</dbReference>
<dbReference type="InterPro" id="IPR050256">
    <property type="entry name" value="Glycosyltransferase_2"/>
</dbReference>
<evidence type="ECO:0000313" key="2">
    <source>
        <dbReference type="EMBL" id="MDH8678317.1"/>
    </source>
</evidence>
<evidence type="ECO:0000313" key="3">
    <source>
        <dbReference type="Proteomes" id="UP001158045"/>
    </source>
</evidence>
<name>A0ABT6ND08_9FIRM</name>
<dbReference type="Proteomes" id="UP001158045">
    <property type="component" value="Unassembled WGS sequence"/>
</dbReference>
<dbReference type="PANTHER" id="PTHR48090:SF7">
    <property type="entry name" value="RFBJ PROTEIN"/>
    <property type="match status" value="1"/>
</dbReference>
<gene>
    <name evidence="2" type="ORF">QE109_09170</name>
</gene>
<organism evidence="2 3">
    <name type="scientific">Fusibacter bizertensis</name>
    <dbReference type="NCBI Taxonomy" id="1488331"/>
    <lineage>
        <taxon>Bacteria</taxon>
        <taxon>Bacillati</taxon>
        <taxon>Bacillota</taxon>
        <taxon>Clostridia</taxon>
        <taxon>Eubacteriales</taxon>
        <taxon>Eubacteriales Family XII. Incertae Sedis</taxon>
        <taxon>Fusibacter</taxon>
    </lineage>
</organism>
<accession>A0ABT6ND08</accession>
<proteinExistence type="predicted"/>
<dbReference type="CDD" id="cd04179">
    <property type="entry name" value="DPM_DPG-synthase_like"/>
    <property type="match status" value="1"/>
</dbReference>
<dbReference type="PANTHER" id="PTHR48090">
    <property type="entry name" value="UNDECAPRENYL-PHOSPHATE 4-DEOXY-4-FORMAMIDO-L-ARABINOSE TRANSFERASE-RELATED"/>
    <property type="match status" value="1"/>
</dbReference>
<sequence length="241" mass="28005">MQLSIVVPCYNEKDNIPLILNRFSEVIKDRSIDVILVDNGSTDGSNEVFEDLVPNYNFAKLVSVPINRGYGFGIVSGLKSASGDYIGWTHADMQTDPRDVALVYDMICAQDTDKPKNIYYKGLRKKRPLIDVVFTVGMSLYESVNFKMKLWDINAQPNIFPKVFFDRLAFFPDDFSLDLYMYVMAREYDLKVERFEVLFTDRIHGESKWNDQTLKAKWKFIKRTLSFSRLLKSELKTQNLE</sequence>
<dbReference type="Gene3D" id="3.90.550.10">
    <property type="entry name" value="Spore Coat Polysaccharide Biosynthesis Protein SpsA, Chain A"/>
    <property type="match status" value="1"/>
</dbReference>
<comment type="caution">
    <text evidence="2">The sequence shown here is derived from an EMBL/GenBank/DDBJ whole genome shotgun (WGS) entry which is preliminary data.</text>
</comment>
<dbReference type="EMBL" id="JARYZI010000005">
    <property type="protein sequence ID" value="MDH8678317.1"/>
    <property type="molecule type" value="Genomic_DNA"/>
</dbReference>
<dbReference type="InterPro" id="IPR001173">
    <property type="entry name" value="Glyco_trans_2-like"/>
</dbReference>